<feature type="region of interest" description="Disordered" evidence="1">
    <location>
        <begin position="39"/>
        <end position="59"/>
    </location>
</feature>
<proteinExistence type="predicted"/>
<protein>
    <submittedName>
        <fullName evidence="3">Uncharacterized protein</fullName>
    </submittedName>
</protein>
<organism evidence="3 4">
    <name type="scientific">Plasmodium ovale wallikeri</name>
    <dbReference type="NCBI Taxonomy" id="864142"/>
    <lineage>
        <taxon>Eukaryota</taxon>
        <taxon>Sar</taxon>
        <taxon>Alveolata</taxon>
        <taxon>Apicomplexa</taxon>
        <taxon>Aconoidasida</taxon>
        <taxon>Haemosporida</taxon>
        <taxon>Plasmodiidae</taxon>
        <taxon>Plasmodium</taxon>
        <taxon>Plasmodium (Plasmodium)</taxon>
    </lineage>
</organism>
<keyword evidence="2" id="KW-1133">Transmembrane helix</keyword>
<feature type="transmembrane region" description="Helical" evidence="2">
    <location>
        <begin position="14"/>
        <end position="32"/>
    </location>
</feature>
<keyword evidence="2" id="KW-0472">Membrane</keyword>
<evidence type="ECO:0000313" key="4">
    <source>
        <dbReference type="Proteomes" id="UP000078555"/>
    </source>
</evidence>
<dbReference type="EMBL" id="FLRD01000017">
    <property type="protein sequence ID" value="SBT31412.1"/>
    <property type="molecule type" value="Genomic_DNA"/>
</dbReference>
<accession>A0A1A8YJ95</accession>
<sequence length="158" mass="18819">MNARGESINSRDCVTVYCVALYAVFANLRLKYLKREREREREGERERERGREREREGNREGKTYIVKIKPVSWNHRDNSLLVGKSLTCWVYRKHTTPSCLPLPFLRISQRSVHMFICTDIYMYIICIHDHYQLCMRTCMSHCHNHPEHTLLCQTEQGA</sequence>
<gene>
    <name evidence="3" type="ORF">POVWA1_006990</name>
</gene>
<evidence type="ECO:0000313" key="3">
    <source>
        <dbReference type="EMBL" id="SBT31412.1"/>
    </source>
</evidence>
<keyword evidence="4" id="KW-1185">Reference proteome</keyword>
<dbReference type="Proteomes" id="UP000078555">
    <property type="component" value="Unassembled WGS sequence"/>
</dbReference>
<reference evidence="4" key="1">
    <citation type="submission" date="2016-05" db="EMBL/GenBank/DDBJ databases">
        <authorList>
            <person name="Naeem Raeece"/>
        </authorList>
    </citation>
    <scope>NUCLEOTIDE SEQUENCE [LARGE SCALE GENOMIC DNA]</scope>
</reference>
<evidence type="ECO:0000256" key="1">
    <source>
        <dbReference type="SAM" id="MobiDB-lite"/>
    </source>
</evidence>
<name>A0A1A8YJ95_PLAOA</name>
<evidence type="ECO:0000256" key="2">
    <source>
        <dbReference type="SAM" id="Phobius"/>
    </source>
</evidence>
<keyword evidence="2" id="KW-0812">Transmembrane</keyword>
<dbReference type="AlphaFoldDB" id="A0A1A8YJ95"/>